<dbReference type="InterPro" id="IPR001173">
    <property type="entry name" value="Glyco_trans_2-like"/>
</dbReference>
<keyword evidence="2" id="KW-0328">Glycosyltransferase</keyword>
<name>A0A382BVT9_9ZZZZ</name>
<dbReference type="GO" id="GO:0006488">
    <property type="term" value="P:dolichol-linked oligosaccharide biosynthetic process"/>
    <property type="evidence" value="ECO:0007669"/>
    <property type="project" value="TreeGrafter"/>
</dbReference>
<dbReference type="GO" id="GO:0035269">
    <property type="term" value="P:protein O-linked glycosylation via mannose"/>
    <property type="evidence" value="ECO:0007669"/>
    <property type="project" value="TreeGrafter"/>
</dbReference>
<dbReference type="InterPro" id="IPR029044">
    <property type="entry name" value="Nucleotide-diphossugar_trans"/>
</dbReference>
<feature type="domain" description="Glycosyltransferase 2-like" evidence="4">
    <location>
        <begin position="18"/>
        <end position="180"/>
    </location>
</feature>
<dbReference type="InterPro" id="IPR039528">
    <property type="entry name" value="DPM1-like"/>
</dbReference>
<dbReference type="AlphaFoldDB" id="A0A382BVT9"/>
<proteinExistence type="inferred from homology"/>
<gene>
    <name evidence="5" type="ORF">METZ01_LOCUS170784</name>
</gene>
<accession>A0A382BVT9</accession>
<evidence type="ECO:0000256" key="2">
    <source>
        <dbReference type="ARBA" id="ARBA00022676"/>
    </source>
</evidence>
<dbReference type="EMBL" id="UINC01031608">
    <property type="protein sequence ID" value="SVB17930.1"/>
    <property type="molecule type" value="Genomic_DNA"/>
</dbReference>
<dbReference type="PANTHER" id="PTHR43398:SF1">
    <property type="entry name" value="DOLICHOL-PHOSPHATE MANNOSYLTRANSFERASE SUBUNIT 1"/>
    <property type="match status" value="1"/>
</dbReference>
<evidence type="ECO:0000256" key="3">
    <source>
        <dbReference type="ARBA" id="ARBA00022679"/>
    </source>
</evidence>
<dbReference type="Pfam" id="PF00535">
    <property type="entry name" value="Glycos_transf_2"/>
    <property type="match status" value="1"/>
</dbReference>
<dbReference type="Gene3D" id="3.90.550.10">
    <property type="entry name" value="Spore Coat Polysaccharide Biosynthesis Protein SpsA, Chain A"/>
    <property type="match status" value="1"/>
</dbReference>
<dbReference type="GO" id="GO:0004582">
    <property type="term" value="F:dolichyl-phosphate beta-D-mannosyltransferase activity"/>
    <property type="evidence" value="ECO:0007669"/>
    <property type="project" value="InterPro"/>
</dbReference>
<protein>
    <recommendedName>
        <fullName evidence="4">Glycosyltransferase 2-like domain-containing protein</fullName>
    </recommendedName>
</protein>
<comment type="similarity">
    <text evidence="1">Belongs to the glycosyltransferase 2 family.</text>
</comment>
<evidence type="ECO:0000313" key="5">
    <source>
        <dbReference type="EMBL" id="SVB17930.1"/>
    </source>
</evidence>
<evidence type="ECO:0000256" key="1">
    <source>
        <dbReference type="ARBA" id="ARBA00006739"/>
    </source>
</evidence>
<evidence type="ECO:0000259" key="4">
    <source>
        <dbReference type="Pfam" id="PF00535"/>
    </source>
</evidence>
<dbReference type="PANTHER" id="PTHR43398">
    <property type="entry name" value="DOLICHOL-PHOSPHATE MANNOSYLTRANSFERASE SUBUNIT 1"/>
    <property type="match status" value="1"/>
</dbReference>
<dbReference type="GO" id="GO:0016020">
    <property type="term" value="C:membrane"/>
    <property type="evidence" value="ECO:0007669"/>
    <property type="project" value="GOC"/>
</dbReference>
<organism evidence="5">
    <name type="scientific">marine metagenome</name>
    <dbReference type="NCBI Taxonomy" id="408172"/>
    <lineage>
        <taxon>unclassified sequences</taxon>
        <taxon>metagenomes</taxon>
        <taxon>ecological metagenomes</taxon>
    </lineage>
</organism>
<dbReference type="SUPFAM" id="SSF53448">
    <property type="entry name" value="Nucleotide-diphospho-sugar transferases"/>
    <property type="match status" value="1"/>
</dbReference>
<dbReference type="GO" id="GO:0006506">
    <property type="term" value="P:GPI anchor biosynthetic process"/>
    <property type="evidence" value="ECO:0007669"/>
    <property type="project" value="TreeGrafter"/>
</dbReference>
<sequence length="271" mass="29804">MTNMTNTLSANDSACRLTILVPVRNEGVNLRIMLKMLRVFVEVPHEVVVVHDEPDDDSLNVVSELSSALPVRAVHNTHGQGVVNAIRTGIAAAAGDYVLVFAADEVGPLLAVEDMLALMDQGCEFVSCTRYAHGGRRLGGSVFGGVLSRTANALFHWMAGSKLTDCTTGIKMFRRSQFETLRFESRPVGWSVAFELAIKAQLMGLVLGEVPIISIDRLYGGKSTFRVLPWTVEYLRWFFWGLKQLRMSRPYRGSVLVRVPASTAFGGKATR</sequence>
<reference evidence="5" key="1">
    <citation type="submission" date="2018-05" db="EMBL/GenBank/DDBJ databases">
        <authorList>
            <person name="Lanie J.A."/>
            <person name="Ng W.-L."/>
            <person name="Kazmierczak K.M."/>
            <person name="Andrzejewski T.M."/>
            <person name="Davidsen T.M."/>
            <person name="Wayne K.J."/>
            <person name="Tettelin H."/>
            <person name="Glass J.I."/>
            <person name="Rusch D."/>
            <person name="Podicherti R."/>
            <person name="Tsui H.-C.T."/>
            <person name="Winkler M.E."/>
        </authorList>
    </citation>
    <scope>NUCLEOTIDE SEQUENCE</scope>
</reference>
<keyword evidence="3" id="KW-0808">Transferase</keyword>